<comment type="similarity">
    <text evidence="10">Belongs to the glycosyltransferase 28 family. MurG subfamily.</text>
</comment>
<comment type="function">
    <text evidence="10">Cell wall formation. Catalyzes the transfer of a GlcNAc subunit on undecaprenyl-pyrophosphoryl-MurNAc-pentapeptide (lipid intermediate I) to form undecaprenyl-pyrophosphoryl-MurNAc-(pentapeptide)GlcNAc (lipid intermediate II).</text>
</comment>
<dbReference type="UniPathway" id="UPA00219"/>
<comment type="pathway">
    <text evidence="10">Cell wall biogenesis; peptidoglycan biosynthesis.</text>
</comment>
<evidence type="ECO:0000256" key="1">
    <source>
        <dbReference type="ARBA" id="ARBA00022475"/>
    </source>
</evidence>
<evidence type="ECO:0000259" key="12">
    <source>
        <dbReference type="Pfam" id="PF03033"/>
    </source>
</evidence>
<keyword evidence="6 10" id="KW-0573">Peptidoglycan synthesis</keyword>
<evidence type="ECO:0000256" key="5">
    <source>
        <dbReference type="ARBA" id="ARBA00022960"/>
    </source>
</evidence>
<evidence type="ECO:0000256" key="11">
    <source>
        <dbReference type="SAM" id="MobiDB-lite"/>
    </source>
</evidence>
<feature type="binding site" evidence="10">
    <location>
        <begin position="91"/>
        <end position="93"/>
    </location>
    <ligand>
        <name>UDP-N-acetyl-alpha-D-glucosamine</name>
        <dbReference type="ChEBI" id="CHEBI:57705"/>
    </ligand>
</feature>
<feature type="region of interest" description="Disordered" evidence="11">
    <location>
        <begin position="1"/>
        <end position="72"/>
    </location>
</feature>
<feature type="compositionally biased region" description="Polar residues" evidence="11">
    <location>
        <begin position="1"/>
        <end position="11"/>
    </location>
</feature>
<evidence type="ECO:0000259" key="13">
    <source>
        <dbReference type="Pfam" id="PF04101"/>
    </source>
</evidence>
<dbReference type="InterPro" id="IPR004276">
    <property type="entry name" value="GlycoTrans_28_N"/>
</dbReference>
<dbReference type="GO" id="GO:0051991">
    <property type="term" value="F:UDP-N-acetyl-D-glucosamine:N-acetylmuramoyl-L-alanyl-D-glutamyl-meso-2,6-diaminopimelyl-D-alanyl-D-alanine-diphosphoundecaprenol 4-beta-N-acetylglucosaminlytransferase activity"/>
    <property type="evidence" value="ECO:0007669"/>
    <property type="project" value="RHEA"/>
</dbReference>
<gene>
    <name evidence="10 14" type="primary">murG</name>
    <name evidence="14" type="ORF">Poly30_37460</name>
</gene>
<feature type="domain" description="Glycosyl transferase family 28 C-terminal" evidence="13">
    <location>
        <begin position="295"/>
        <end position="425"/>
    </location>
</feature>
<dbReference type="GO" id="GO:0050511">
    <property type="term" value="F:undecaprenyldiphospho-muramoylpentapeptide beta-N-acetylglucosaminyltransferase activity"/>
    <property type="evidence" value="ECO:0007669"/>
    <property type="project" value="UniProtKB-UniRule"/>
</dbReference>
<keyword evidence="5 10" id="KW-0133">Cell shape</keyword>
<comment type="catalytic activity">
    <reaction evidence="10">
        <text>di-trans,octa-cis-undecaprenyl diphospho-N-acetyl-alpha-D-muramoyl-L-alanyl-D-glutamyl-meso-2,6-diaminopimeloyl-D-alanyl-D-alanine + UDP-N-acetyl-alpha-D-glucosamine = di-trans,octa-cis-undecaprenyl diphospho-[N-acetyl-alpha-D-glucosaminyl-(1-&gt;4)]-N-acetyl-alpha-D-muramoyl-L-alanyl-D-glutamyl-meso-2,6-diaminopimeloyl-D-alanyl-D-alanine + UDP + H(+)</text>
        <dbReference type="Rhea" id="RHEA:31227"/>
        <dbReference type="ChEBI" id="CHEBI:15378"/>
        <dbReference type="ChEBI" id="CHEBI:57705"/>
        <dbReference type="ChEBI" id="CHEBI:58223"/>
        <dbReference type="ChEBI" id="CHEBI:61387"/>
        <dbReference type="ChEBI" id="CHEBI:61388"/>
        <dbReference type="EC" id="2.4.1.227"/>
    </reaction>
</comment>
<dbReference type="Proteomes" id="UP000320390">
    <property type="component" value="Chromosome"/>
</dbReference>
<comment type="subcellular location">
    <subcellularLocation>
        <location evidence="10">Cell membrane</location>
        <topology evidence="10">Peripheral membrane protein</topology>
        <orientation evidence="10">Cytoplasmic side</orientation>
    </subcellularLocation>
</comment>
<keyword evidence="1 10" id="KW-1003">Cell membrane</keyword>
<dbReference type="InterPro" id="IPR006009">
    <property type="entry name" value="GlcNAc_MurG"/>
</dbReference>
<dbReference type="GO" id="GO:0008360">
    <property type="term" value="P:regulation of cell shape"/>
    <property type="evidence" value="ECO:0007669"/>
    <property type="project" value="UniProtKB-KW"/>
</dbReference>
<dbReference type="Gene3D" id="3.40.50.2000">
    <property type="entry name" value="Glycogen Phosphorylase B"/>
    <property type="match status" value="2"/>
</dbReference>
<dbReference type="GO" id="GO:0051301">
    <property type="term" value="P:cell division"/>
    <property type="evidence" value="ECO:0007669"/>
    <property type="project" value="UniProtKB-KW"/>
</dbReference>
<dbReference type="AlphaFoldDB" id="A0A518EVU4"/>
<keyword evidence="4 10" id="KW-0808">Transferase</keyword>
<evidence type="ECO:0000256" key="9">
    <source>
        <dbReference type="ARBA" id="ARBA00023316"/>
    </source>
</evidence>
<comment type="caution">
    <text evidence="10">Lacks conserved residue(s) required for the propagation of feature annotation.</text>
</comment>
<keyword evidence="3 10" id="KW-0328">Glycosyltransferase</keyword>
<dbReference type="Pfam" id="PF03033">
    <property type="entry name" value="Glyco_transf_28"/>
    <property type="match status" value="1"/>
</dbReference>
<proteinExistence type="inferred from homology"/>
<evidence type="ECO:0000256" key="4">
    <source>
        <dbReference type="ARBA" id="ARBA00022679"/>
    </source>
</evidence>
<dbReference type="SUPFAM" id="SSF53756">
    <property type="entry name" value="UDP-Glycosyltransferase/glycogen phosphorylase"/>
    <property type="match status" value="1"/>
</dbReference>
<dbReference type="EMBL" id="CP036434">
    <property type="protein sequence ID" value="QDV08210.1"/>
    <property type="molecule type" value="Genomic_DNA"/>
</dbReference>
<feature type="domain" description="Glycosyltransferase family 28 N-terminal" evidence="12">
    <location>
        <begin position="173"/>
        <end position="242"/>
    </location>
</feature>
<evidence type="ECO:0000256" key="8">
    <source>
        <dbReference type="ARBA" id="ARBA00023306"/>
    </source>
</evidence>
<organism evidence="14 15">
    <name type="scientific">Saltatorellus ferox</name>
    <dbReference type="NCBI Taxonomy" id="2528018"/>
    <lineage>
        <taxon>Bacteria</taxon>
        <taxon>Pseudomonadati</taxon>
        <taxon>Planctomycetota</taxon>
        <taxon>Planctomycetia</taxon>
        <taxon>Planctomycetia incertae sedis</taxon>
        <taxon>Saltatorellus</taxon>
    </lineage>
</organism>
<evidence type="ECO:0000256" key="7">
    <source>
        <dbReference type="ARBA" id="ARBA00023136"/>
    </source>
</evidence>
<dbReference type="HAMAP" id="MF_00033">
    <property type="entry name" value="MurG"/>
    <property type="match status" value="1"/>
</dbReference>
<sequence>MEGEFQDSQAGDATGSGRADDRRVDEGSVSSFASGPLVGERVDDRTISLPRPVRPGQPGRFTDIERPVGVPSERSSVFPDRLRLAIAGGGTGGHVVPGLHLLDHLRFSLADAGLGVAGSPGVELEDLLWFHSGRRAEDRCLAELDAHPAAPRLERIILEIEPKGGGAPSLRRLSRRMIPAFLKARRAMIRHRSQVLLGLGGFTTAPATLAARSLGIPVVLLEINATAGKATRTLGPICQRVLHAWRETLPPGREGSKHQLVGPPVAPHFIAPADLEACQRDAKDELGFDPDRPLLVVLGGSQGALGLNAFVRTNVSFLLGSGVQVLHQVGPGRRSEGATNLAGYAAIEYLDDVWHALVAADGVLCRGGASTLAEIGAVGTPAWVVPYPHHADGHQERNARQLDGGVRIVEEQDLDHGRCEELVRFLGAGGRDERERMRRHLRAAVPLNAASRIWGELSALSLVKAH</sequence>
<dbReference type="GO" id="GO:0005975">
    <property type="term" value="P:carbohydrate metabolic process"/>
    <property type="evidence" value="ECO:0007669"/>
    <property type="project" value="InterPro"/>
</dbReference>
<dbReference type="PANTHER" id="PTHR21015:SF22">
    <property type="entry name" value="GLYCOSYLTRANSFERASE"/>
    <property type="match status" value="1"/>
</dbReference>
<feature type="binding site" evidence="10">
    <location>
        <position position="301"/>
    </location>
    <ligand>
        <name>UDP-N-acetyl-alpha-D-glucosamine</name>
        <dbReference type="ChEBI" id="CHEBI:57705"/>
    </ligand>
</feature>
<dbReference type="PANTHER" id="PTHR21015">
    <property type="entry name" value="UDP-N-ACETYLGLUCOSAMINE--N-ACETYLMURAMYL-(PENTAPEPTIDE) PYROPHOSPHORYL-UNDECAPRENOL N-ACETYLGLUCOSAMINE TRANSFERASE 1"/>
    <property type="match status" value="1"/>
</dbReference>
<feature type="binding site" evidence="10">
    <location>
        <position position="395"/>
    </location>
    <ligand>
        <name>UDP-N-acetyl-alpha-D-glucosamine</name>
        <dbReference type="ChEBI" id="CHEBI:57705"/>
    </ligand>
</feature>
<keyword evidence="7 10" id="KW-0472">Membrane</keyword>
<evidence type="ECO:0000256" key="2">
    <source>
        <dbReference type="ARBA" id="ARBA00022618"/>
    </source>
</evidence>
<reference evidence="14 15" key="1">
    <citation type="submission" date="2019-02" db="EMBL/GenBank/DDBJ databases">
        <title>Deep-cultivation of Planctomycetes and their phenomic and genomic characterization uncovers novel biology.</title>
        <authorList>
            <person name="Wiegand S."/>
            <person name="Jogler M."/>
            <person name="Boedeker C."/>
            <person name="Pinto D."/>
            <person name="Vollmers J."/>
            <person name="Rivas-Marin E."/>
            <person name="Kohn T."/>
            <person name="Peeters S.H."/>
            <person name="Heuer A."/>
            <person name="Rast P."/>
            <person name="Oberbeckmann S."/>
            <person name="Bunk B."/>
            <person name="Jeske O."/>
            <person name="Meyerdierks A."/>
            <person name="Storesund J.E."/>
            <person name="Kallscheuer N."/>
            <person name="Luecker S."/>
            <person name="Lage O.M."/>
            <person name="Pohl T."/>
            <person name="Merkel B.J."/>
            <person name="Hornburger P."/>
            <person name="Mueller R.-W."/>
            <person name="Bruemmer F."/>
            <person name="Labrenz M."/>
            <person name="Spormann A.M."/>
            <person name="Op den Camp H."/>
            <person name="Overmann J."/>
            <person name="Amann R."/>
            <person name="Jetten M.S.M."/>
            <person name="Mascher T."/>
            <person name="Medema M.H."/>
            <person name="Devos D.P."/>
            <person name="Kaster A.-K."/>
            <person name="Ovreas L."/>
            <person name="Rohde M."/>
            <person name="Galperin M.Y."/>
            <person name="Jogler C."/>
        </authorList>
    </citation>
    <scope>NUCLEOTIDE SEQUENCE [LARGE SCALE GENOMIC DNA]</scope>
    <source>
        <strain evidence="14 15">Poly30</strain>
    </source>
</reference>
<keyword evidence="8 10" id="KW-0131">Cell cycle</keyword>
<dbReference type="Pfam" id="PF04101">
    <property type="entry name" value="Glyco_tran_28_C"/>
    <property type="match status" value="1"/>
</dbReference>
<dbReference type="InterPro" id="IPR007235">
    <property type="entry name" value="Glyco_trans_28_C"/>
</dbReference>
<feature type="binding site" evidence="10">
    <location>
        <position position="224"/>
    </location>
    <ligand>
        <name>UDP-N-acetyl-alpha-D-glucosamine</name>
        <dbReference type="ChEBI" id="CHEBI:57705"/>
    </ligand>
</feature>
<dbReference type="CDD" id="cd03785">
    <property type="entry name" value="GT28_MurG"/>
    <property type="match status" value="1"/>
</dbReference>
<evidence type="ECO:0000256" key="10">
    <source>
        <dbReference type="HAMAP-Rule" id="MF_00033"/>
    </source>
</evidence>
<evidence type="ECO:0000313" key="15">
    <source>
        <dbReference type="Proteomes" id="UP000320390"/>
    </source>
</evidence>
<evidence type="ECO:0000313" key="14">
    <source>
        <dbReference type="EMBL" id="QDV08210.1"/>
    </source>
</evidence>
<name>A0A518EVU4_9BACT</name>
<keyword evidence="15" id="KW-1185">Reference proteome</keyword>
<dbReference type="GO" id="GO:0005886">
    <property type="term" value="C:plasma membrane"/>
    <property type="evidence" value="ECO:0007669"/>
    <property type="project" value="UniProtKB-SubCell"/>
</dbReference>
<protein>
    <recommendedName>
        <fullName evidence="10">UDP-N-acetylglucosamine--N-acetylmuramyl-(pentapeptide) pyrophosphoryl-undecaprenol N-acetylglucosamine transferase</fullName>
        <ecNumber evidence="10">2.4.1.227</ecNumber>
    </recommendedName>
    <alternativeName>
        <fullName evidence="10">Undecaprenyl-PP-MurNAc-pentapeptide-UDPGlcNAc GlcNAc transferase</fullName>
    </alternativeName>
</protein>
<accession>A0A518EVU4</accession>
<dbReference type="GO" id="GO:0071555">
    <property type="term" value="P:cell wall organization"/>
    <property type="evidence" value="ECO:0007669"/>
    <property type="project" value="UniProtKB-KW"/>
</dbReference>
<dbReference type="EC" id="2.4.1.227" evidence="10"/>
<dbReference type="RefSeq" id="WP_419190355.1">
    <property type="nucleotide sequence ID" value="NZ_CP036434.1"/>
</dbReference>
<dbReference type="GO" id="GO:0009252">
    <property type="term" value="P:peptidoglycan biosynthetic process"/>
    <property type="evidence" value="ECO:0007669"/>
    <property type="project" value="UniProtKB-UniRule"/>
</dbReference>
<keyword evidence="9 10" id="KW-0961">Cell wall biogenesis/degradation</keyword>
<keyword evidence="2 10" id="KW-0132">Cell division</keyword>
<evidence type="ECO:0000256" key="3">
    <source>
        <dbReference type="ARBA" id="ARBA00022676"/>
    </source>
</evidence>
<evidence type="ECO:0000256" key="6">
    <source>
        <dbReference type="ARBA" id="ARBA00022984"/>
    </source>
</evidence>